<dbReference type="Gene3D" id="2.160.20.80">
    <property type="entry name" value="E3 ubiquitin-protein ligase SopA"/>
    <property type="match status" value="1"/>
</dbReference>
<keyword evidence="2" id="KW-1185">Reference proteome</keyword>
<proteinExistence type="predicted"/>
<accession>A0A7V7QK25</accession>
<evidence type="ECO:0000313" key="1">
    <source>
        <dbReference type="EMBL" id="KAB1438032.1"/>
    </source>
</evidence>
<evidence type="ECO:0000313" key="2">
    <source>
        <dbReference type="Proteomes" id="UP000461768"/>
    </source>
</evidence>
<gene>
    <name evidence="1" type="ORF">F7O84_10680</name>
</gene>
<comment type="caution">
    <text evidence="1">The sequence shown here is derived from an EMBL/GenBank/DDBJ whole genome shotgun (WGS) entry which is preliminary data.</text>
</comment>
<organism evidence="1 2">
    <name type="scientific">Candidatus Galacturonatibacter soehngenii</name>
    <dbReference type="NCBI Taxonomy" id="2307010"/>
    <lineage>
        <taxon>Bacteria</taxon>
        <taxon>Bacillati</taxon>
        <taxon>Bacillota</taxon>
        <taxon>Clostridia</taxon>
        <taxon>Lachnospirales</taxon>
        <taxon>Lachnospiraceae</taxon>
        <taxon>Candidatus Galacturonatibacter</taxon>
    </lineage>
</organism>
<reference evidence="1 2" key="1">
    <citation type="submission" date="2019-09" db="EMBL/GenBank/DDBJ databases">
        <authorList>
            <person name="Valk L.C."/>
        </authorList>
    </citation>
    <scope>NUCLEOTIDE SEQUENCE [LARGE SCALE GENOMIC DNA]</scope>
    <source>
        <strain evidence="1">GalUA</strain>
    </source>
</reference>
<sequence>MEKIRIVDDRYRLLCEVEDGKQLKVWKTGKEAEAIIKPCTYLDEYHFQHGQRVFHICQFGEWLKQEGYQVKPYGYSLDYKKYQNERYFGHDYYCLEKNGHAAFYYNPQIEQPFMVRKTDEFGRLESSIPYAGDTLVWVCGYDHEKAEWGIPFDMEKIKNLILIHLPKTVKEAEKMELEAQLNQMAVKRIDLQEAYVERDLLEFEEREKLLEEVYQMDHAEPPLLMEERLKKEYAEEIIDSQKVFAGKDFRGCDFTGIDISGYAFLQCDLTSAVLEPELFKNTYLAGCQSNCEQIQEMQQKKPDRENRKGI</sequence>
<name>A0A7V7QK25_9FIRM</name>
<evidence type="ECO:0008006" key="3">
    <source>
        <dbReference type="Google" id="ProtNLM"/>
    </source>
</evidence>
<dbReference type="RefSeq" id="WP_151144793.1">
    <property type="nucleotide sequence ID" value="NZ_WAGX01000005.1"/>
</dbReference>
<dbReference type="SUPFAM" id="SSF141571">
    <property type="entry name" value="Pentapeptide repeat-like"/>
    <property type="match status" value="1"/>
</dbReference>
<protein>
    <recommendedName>
        <fullName evidence="3">Pentapeptide repeat-containing protein</fullName>
    </recommendedName>
</protein>
<dbReference type="AlphaFoldDB" id="A0A7V7QK25"/>
<dbReference type="OrthoDB" id="1768943at2"/>
<reference evidence="1 2" key="2">
    <citation type="submission" date="2020-02" db="EMBL/GenBank/DDBJ databases">
        <title>Candidatus Galacturonibacter soehngenii shows hetero-acetogenic catabolism of galacturonic acid but lacks a canonical carbon monoxide dehydrogenase/acetyl-CoA synthase complex.</title>
        <authorList>
            <person name="Diender M."/>
            <person name="Stouten G.R."/>
            <person name="Petersen J.F."/>
            <person name="Nielsen P.H."/>
            <person name="Dueholm M.S."/>
            <person name="Pronk J.T."/>
            <person name="Van Loosdrecht M.C.M."/>
        </authorList>
    </citation>
    <scope>NUCLEOTIDE SEQUENCE [LARGE SCALE GENOMIC DNA]</scope>
    <source>
        <strain evidence="1">GalUA</strain>
    </source>
</reference>
<dbReference type="Proteomes" id="UP000461768">
    <property type="component" value="Unassembled WGS sequence"/>
</dbReference>
<dbReference type="EMBL" id="WAGX01000005">
    <property type="protein sequence ID" value="KAB1438032.1"/>
    <property type="molecule type" value="Genomic_DNA"/>
</dbReference>